<name>A0A430AHM0_9ENTE</name>
<dbReference type="AlphaFoldDB" id="A0A430AHM0"/>
<protein>
    <recommendedName>
        <fullName evidence="6">Competence protein ComGF</fullName>
    </recommendedName>
</protein>
<keyword evidence="3" id="KW-1133">Transmembrane helix</keyword>
<evidence type="ECO:0000313" key="5">
    <source>
        <dbReference type="Proteomes" id="UP000288669"/>
    </source>
</evidence>
<sequence length="152" mass="17794">MEKTKFPYNYYKLNKGFTLLEALISLFLFSLVVSTLPPAVQLIRKYEKQNSSKYQLEWHVFLAQMNVVMTRADTQEMTVIDGKLVYYEKDKIVKIEHYKKMLRRVKNGGHEPLLLGVKHVKVEKVNAHVFQLEVEFIDGTTNNGRWTISGRL</sequence>
<evidence type="ECO:0000256" key="2">
    <source>
        <dbReference type="ARBA" id="ARBA00023287"/>
    </source>
</evidence>
<feature type="transmembrane region" description="Helical" evidence="3">
    <location>
        <begin position="20"/>
        <end position="43"/>
    </location>
</feature>
<keyword evidence="3" id="KW-0472">Membrane</keyword>
<evidence type="ECO:0008006" key="6">
    <source>
        <dbReference type="Google" id="ProtNLM"/>
    </source>
</evidence>
<dbReference type="NCBIfam" id="NF041002">
    <property type="entry name" value="pilin_ComGF"/>
    <property type="match status" value="1"/>
</dbReference>
<dbReference type="PROSITE" id="PS00409">
    <property type="entry name" value="PROKAR_NTER_METHYL"/>
    <property type="match status" value="1"/>
</dbReference>
<dbReference type="Pfam" id="PF07963">
    <property type="entry name" value="N_methyl"/>
    <property type="match status" value="1"/>
</dbReference>
<proteinExistence type="predicted"/>
<dbReference type="InterPro" id="IPR016977">
    <property type="entry name" value="ComGF"/>
</dbReference>
<dbReference type="GO" id="GO:0009986">
    <property type="term" value="C:cell surface"/>
    <property type="evidence" value="ECO:0007669"/>
    <property type="project" value="UniProtKB-SubCell"/>
</dbReference>
<dbReference type="InterPro" id="IPR012902">
    <property type="entry name" value="N_methyl_site"/>
</dbReference>
<dbReference type="Proteomes" id="UP000288669">
    <property type="component" value="Unassembled WGS sequence"/>
</dbReference>
<comment type="subcellular location">
    <subcellularLocation>
        <location evidence="1">Cell surface</location>
    </subcellularLocation>
</comment>
<keyword evidence="2" id="KW-0178">Competence</keyword>
<accession>A0A430AHM0</accession>
<keyword evidence="3" id="KW-0812">Transmembrane</keyword>
<evidence type="ECO:0000256" key="3">
    <source>
        <dbReference type="SAM" id="Phobius"/>
    </source>
</evidence>
<dbReference type="GO" id="GO:0030420">
    <property type="term" value="P:establishment of competence for transformation"/>
    <property type="evidence" value="ECO:0007669"/>
    <property type="project" value="UniProtKB-KW"/>
</dbReference>
<keyword evidence="5" id="KW-1185">Reference proteome</keyword>
<dbReference type="EMBL" id="NGJZ01000002">
    <property type="protein sequence ID" value="RSU07410.1"/>
    <property type="molecule type" value="Genomic_DNA"/>
</dbReference>
<dbReference type="RefSeq" id="WP_126825526.1">
    <property type="nucleotide sequence ID" value="NZ_JBHLWU010000002.1"/>
</dbReference>
<dbReference type="Pfam" id="PF15980">
    <property type="entry name" value="ComGF"/>
    <property type="match status" value="1"/>
</dbReference>
<dbReference type="OrthoDB" id="2185379at2"/>
<reference evidence="4 5" key="1">
    <citation type="submission" date="2017-05" db="EMBL/GenBank/DDBJ databases">
        <title>Vagococcus spp. assemblies.</title>
        <authorList>
            <person name="Gulvik C.A."/>
        </authorList>
    </citation>
    <scope>NUCLEOTIDE SEQUENCE [LARGE SCALE GENOMIC DNA]</scope>
    <source>
        <strain evidence="4 5">DSM 24756</strain>
    </source>
</reference>
<comment type="caution">
    <text evidence="4">The sequence shown here is derived from an EMBL/GenBank/DDBJ whole genome shotgun (WGS) entry which is preliminary data.</text>
</comment>
<gene>
    <name evidence="4" type="ORF">CBF30_07105</name>
</gene>
<evidence type="ECO:0000313" key="4">
    <source>
        <dbReference type="EMBL" id="RSU07410.1"/>
    </source>
</evidence>
<evidence type="ECO:0000256" key="1">
    <source>
        <dbReference type="ARBA" id="ARBA00004241"/>
    </source>
</evidence>
<organism evidence="4 5">
    <name type="scientific">Vagococcus entomophilus</name>
    <dbReference type="NCBI Taxonomy" id="1160095"/>
    <lineage>
        <taxon>Bacteria</taxon>
        <taxon>Bacillati</taxon>
        <taxon>Bacillota</taxon>
        <taxon>Bacilli</taxon>
        <taxon>Lactobacillales</taxon>
        <taxon>Enterococcaceae</taxon>
        <taxon>Vagococcus</taxon>
    </lineage>
</organism>